<evidence type="ECO:0000256" key="2">
    <source>
        <dbReference type="SAM" id="Coils"/>
    </source>
</evidence>
<dbReference type="InterPro" id="IPR001668">
    <property type="entry name" value="Mob_Pre"/>
</dbReference>
<gene>
    <name evidence="4" type="ORF">ERS852411_03313</name>
</gene>
<evidence type="ECO:0000256" key="3">
    <source>
        <dbReference type="SAM" id="MobiDB-lite"/>
    </source>
</evidence>
<dbReference type="NCBIfam" id="NF041497">
    <property type="entry name" value="MobV"/>
    <property type="match status" value="1"/>
</dbReference>
<accession>A0A174PC51</accession>
<dbReference type="Gene3D" id="3.30.930.30">
    <property type="match status" value="1"/>
</dbReference>
<keyword evidence="2" id="KW-0175">Coiled coil</keyword>
<evidence type="ECO:0000313" key="5">
    <source>
        <dbReference type="Proteomes" id="UP000095746"/>
    </source>
</evidence>
<name>A0A174PC51_FLAPL</name>
<dbReference type="CDD" id="cd17242">
    <property type="entry name" value="MobM_relaxase"/>
    <property type="match status" value="1"/>
</dbReference>
<dbReference type="AlphaFoldDB" id="A0A174PC51"/>
<dbReference type="GO" id="GO:0006310">
    <property type="term" value="P:DNA recombination"/>
    <property type="evidence" value="ECO:0007669"/>
    <property type="project" value="InterPro"/>
</dbReference>
<protein>
    <submittedName>
        <fullName evidence="4">Plasmid recombination enzyme</fullName>
    </submittedName>
</protein>
<reference evidence="4 5" key="1">
    <citation type="submission" date="2015-09" db="EMBL/GenBank/DDBJ databases">
        <authorList>
            <consortium name="Pathogen Informatics"/>
        </authorList>
    </citation>
    <scope>NUCLEOTIDE SEQUENCE [LARGE SCALE GENOMIC DNA]</scope>
    <source>
        <strain evidence="4 5">2789STDY5608854</strain>
    </source>
</reference>
<comment type="similarity">
    <text evidence="1">Belongs to the plasmid mobilization pre family.</text>
</comment>
<feature type="compositionally biased region" description="Basic and acidic residues" evidence="3">
    <location>
        <begin position="397"/>
        <end position="411"/>
    </location>
</feature>
<dbReference type="GO" id="GO:0003677">
    <property type="term" value="F:DNA binding"/>
    <property type="evidence" value="ECO:0007669"/>
    <property type="project" value="InterPro"/>
</dbReference>
<feature type="coiled-coil region" evidence="2">
    <location>
        <begin position="287"/>
        <end position="366"/>
    </location>
</feature>
<proteinExistence type="inferred from homology"/>
<organism evidence="4 5">
    <name type="scientific">Flavonifractor plautii</name>
    <name type="common">Fusobacterium plautii</name>
    <dbReference type="NCBI Taxonomy" id="292800"/>
    <lineage>
        <taxon>Bacteria</taxon>
        <taxon>Bacillati</taxon>
        <taxon>Bacillota</taxon>
        <taxon>Clostridia</taxon>
        <taxon>Eubacteriales</taxon>
        <taxon>Oscillospiraceae</taxon>
        <taxon>Flavonifractor</taxon>
    </lineage>
</organism>
<feature type="coiled-coil region" evidence="2">
    <location>
        <begin position="213"/>
        <end position="247"/>
    </location>
</feature>
<dbReference type="Proteomes" id="UP000095746">
    <property type="component" value="Unassembled WGS sequence"/>
</dbReference>
<feature type="region of interest" description="Disordered" evidence="3">
    <location>
        <begin position="386"/>
        <end position="411"/>
    </location>
</feature>
<sequence>MAHAAKYAASATGHMLSHYDRSKSHLGENIDPERTNLNYNLAPHREGGQLEFMHKRMAEVRCLKRADVNVLCDWVVTLPKYKPFRTDIHITPNKEAVERLFFERVYQFLCNRYGEKNVVSAFVHRDETTPHIHFAFLPITADKKHGGEKLSAKEVITRQDLKTFHRDLERHLGQFRDWEFEILNEATKDGNKTVAELKKQTAHEEVLKEQEKAVEARRATQQLEQVKKGLEGEITALQTTKERLTAQEVKDLKGEKTLLGGLKGVSFKDYEALKRTAEQVDSMAVKVESIAAERDQALARAERADQRATAAYADANRQLSEKIKEVEADRPSLKMQTEVVQLRMENDRLRKENGGLAEKLERARHTIAYLLNILKEKLPEIYAAVTQRNSPVADQTPEQKPKPKRNRDMER</sequence>
<evidence type="ECO:0000256" key="1">
    <source>
        <dbReference type="ARBA" id="ARBA00010657"/>
    </source>
</evidence>
<dbReference type="EMBL" id="CYZT01000407">
    <property type="protein sequence ID" value="CUP57406.1"/>
    <property type="molecule type" value="Genomic_DNA"/>
</dbReference>
<dbReference type="Pfam" id="PF01076">
    <property type="entry name" value="Mob_Pre"/>
    <property type="match status" value="1"/>
</dbReference>
<feature type="compositionally biased region" description="Polar residues" evidence="3">
    <location>
        <begin position="386"/>
        <end position="396"/>
    </location>
</feature>
<evidence type="ECO:0000313" key="4">
    <source>
        <dbReference type="EMBL" id="CUP57406.1"/>
    </source>
</evidence>